<dbReference type="InterPro" id="IPR036187">
    <property type="entry name" value="DNA_mismatch_repair_MutS_sf"/>
</dbReference>
<dbReference type="RefSeq" id="WP_168666742.1">
    <property type="nucleotide sequence ID" value="NZ_JAAXKX010000003.1"/>
</dbReference>
<comment type="similarity">
    <text evidence="1 9 10">Belongs to the DNA mismatch repair MutS family.</text>
</comment>
<evidence type="ECO:0000256" key="2">
    <source>
        <dbReference type="ARBA" id="ARBA00021982"/>
    </source>
</evidence>
<reference evidence="13 14" key="1">
    <citation type="submission" date="2020-04" db="EMBL/GenBank/DDBJ databases">
        <title>Draft Whole-Genome sequence of Marichromatium bheemlicum DSM 18632, type strain.</title>
        <authorList>
            <person name="Kyndt J.A."/>
            <person name="Meyer T.E."/>
        </authorList>
    </citation>
    <scope>NUCLEOTIDE SEQUENCE [LARGE SCALE GENOMIC DNA]</scope>
    <source>
        <strain evidence="13 14">DSM 18632</strain>
    </source>
</reference>
<keyword evidence="6 9" id="KW-0238">DNA-binding</keyword>
<dbReference type="NCBIfam" id="TIGR01070">
    <property type="entry name" value="mutS1"/>
    <property type="match status" value="1"/>
</dbReference>
<dbReference type="Gene3D" id="6.10.140.430">
    <property type="match status" value="1"/>
</dbReference>
<keyword evidence="3 9" id="KW-0547">Nucleotide-binding</keyword>
<dbReference type="SUPFAM" id="SSF52540">
    <property type="entry name" value="P-loop containing nucleoside triphosphate hydrolases"/>
    <property type="match status" value="1"/>
</dbReference>
<dbReference type="PANTHER" id="PTHR11361:SF34">
    <property type="entry name" value="DNA MISMATCH REPAIR PROTEIN MSH1, MITOCHONDRIAL"/>
    <property type="match status" value="1"/>
</dbReference>
<dbReference type="Pfam" id="PF05188">
    <property type="entry name" value="MutS_II"/>
    <property type="match status" value="1"/>
</dbReference>
<feature type="compositionally biased region" description="Pro residues" evidence="11">
    <location>
        <begin position="821"/>
        <end position="831"/>
    </location>
</feature>
<protein>
    <recommendedName>
        <fullName evidence="2 9">DNA mismatch repair protein MutS</fullName>
    </recommendedName>
</protein>
<dbReference type="Pfam" id="PF00488">
    <property type="entry name" value="MutS_V"/>
    <property type="match status" value="1"/>
</dbReference>
<keyword evidence="5 9" id="KW-0067">ATP-binding</keyword>
<evidence type="ECO:0000256" key="9">
    <source>
        <dbReference type="HAMAP-Rule" id="MF_00096"/>
    </source>
</evidence>
<dbReference type="SUPFAM" id="SSF55271">
    <property type="entry name" value="DNA repair protein MutS, domain I"/>
    <property type="match status" value="1"/>
</dbReference>
<dbReference type="InterPro" id="IPR027417">
    <property type="entry name" value="P-loop_NTPase"/>
</dbReference>
<evidence type="ECO:0000256" key="6">
    <source>
        <dbReference type="ARBA" id="ARBA00023125"/>
    </source>
</evidence>
<dbReference type="SUPFAM" id="SSF53150">
    <property type="entry name" value="DNA repair protein MutS, domain II"/>
    <property type="match status" value="1"/>
</dbReference>
<evidence type="ECO:0000256" key="11">
    <source>
        <dbReference type="SAM" id="MobiDB-lite"/>
    </source>
</evidence>
<dbReference type="InterPro" id="IPR007695">
    <property type="entry name" value="DNA_mismatch_repair_MutS-lik_N"/>
</dbReference>
<dbReference type="PANTHER" id="PTHR11361">
    <property type="entry name" value="DNA MISMATCH REPAIR PROTEIN MUTS FAMILY MEMBER"/>
    <property type="match status" value="1"/>
</dbReference>
<comment type="caution">
    <text evidence="13">The sequence shown here is derived from an EMBL/GenBank/DDBJ whole genome shotgun (WGS) entry which is preliminary data.</text>
</comment>
<evidence type="ECO:0000256" key="3">
    <source>
        <dbReference type="ARBA" id="ARBA00022741"/>
    </source>
</evidence>
<evidence type="ECO:0000256" key="7">
    <source>
        <dbReference type="ARBA" id="ARBA00023204"/>
    </source>
</evidence>
<dbReference type="PROSITE" id="PS00486">
    <property type="entry name" value="DNA_MISMATCH_REPAIR_2"/>
    <property type="match status" value="1"/>
</dbReference>
<dbReference type="Gene3D" id="1.10.1420.10">
    <property type="match status" value="2"/>
</dbReference>
<dbReference type="SMART" id="SM00534">
    <property type="entry name" value="MUTSac"/>
    <property type="match status" value="1"/>
</dbReference>
<dbReference type="InterPro" id="IPR007860">
    <property type="entry name" value="DNA_mmatch_repair_MutS_con_dom"/>
</dbReference>
<dbReference type="InterPro" id="IPR036678">
    <property type="entry name" value="MutS_con_dom_sf"/>
</dbReference>
<dbReference type="InterPro" id="IPR005748">
    <property type="entry name" value="DNA_mismatch_repair_MutS"/>
</dbReference>
<dbReference type="Gene3D" id="3.40.50.300">
    <property type="entry name" value="P-loop containing nucleotide triphosphate hydrolases"/>
    <property type="match status" value="1"/>
</dbReference>
<evidence type="ECO:0000256" key="10">
    <source>
        <dbReference type="RuleBase" id="RU003756"/>
    </source>
</evidence>
<organism evidence="13 14">
    <name type="scientific">Marichromatium bheemlicum</name>
    <dbReference type="NCBI Taxonomy" id="365339"/>
    <lineage>
        <taxon>Bacteria</taxon>
        <taxon>Pseudomonadati</taxon>
        <taxon>Pseudomonadota</taxon>
        <taxon>Gammaproteobacteria</taxon>
        <taxon>Chromatiales</taxon>
        <taxon>Chromatiaceae</taxon>
        <taxon>Marichromatium</taxon>
    </lineage>
</organism>
<evidence type="ECO:0000259" key="12">
    <source>
        <dbReference type="PROSITE" id="PS00486"/>
    </source>
</evidence>
<dbReference type="InterPro" id="IPR007696">
    <property type="entry name" value="DNA_mismatch_repair_MutS_core"/>
</dbReference>
<dbReference type="InterPro" id="IPR017261">
    <property type="entry name" value="DNA_mismatch_repair_MutS/MSH"/>
</dbReference>
<dbReference type="HAMAP" id="MF_00096">
    <property type="entry name" value="MutS"/>
    <property type="match status" value="1"/>
</dbReference>
<accession>A0ABX1I469</accession>
<dbReference type="Proteomes" id="UP000740754">
    <property type="component" value="Unassembled WGS sequence"/>
</dbReference>
<evidence type="ECO:0000313" key="13">
    <source>
        <dbReference type="EMBL" id="NKN32349.1"/>
    </source>
</evidence>
<evidence type="ECO:0000256" key="5">
    <source>
        <dbReference type="ARBA" id="ARBA00022840"/>
    </source>
</evidence>
<comment type="function">
    <text evidence="8 9">This protein is involved in the repair of mismatches in DNA. It is possible that it carries out the mismatch recognition step. This protein has a weak ATPase activity.</text>
</comment>
<dbReference type="Gene3D" id="3.40.1170.10">
    <property type="entry name" value="DNA repair protein MutS, domain I"/>
    <property type="match status" value="1"/>
</dbReference>
<dbReference type="PIRSF" id="PIRSF037677">
    <property type="entry name" value="DNA_mis_repair_Msh6"/>
    <property type="match status" value="1"/>
</dbReference>
<dbReference type="NCBIfam" id="NF003810">
    <property type="entry name" value="PRK05399.1"/>
    <property type="match status" value="1"/>
</dbReference>
<dbReference type="Pfam" id="PF05192">
    <property type="entry name" value="MutS_III"/>
    <property type="match status" value="1"/>
</dbReference>
<dbReference type="InterPro" id="IPR000432">
    <property type="entry name" value="DNA_mismatch_repair_MutS_C"/>
</dbReference>
<dbReference type="Gene3D" id="3.30.420.110">
    <property type="entry name" value="MutS, connector domain"/>
    <property type="match status" value="1"/>
</dbReference>
<name>A0ABX1I469_9GAMM</name>
<sequence>MSQDLSQHTPAMRQYLGLKAEYPDLLLFYRMGDFYELFFEDAERAARLLDITLTKRGQSAGRPIPMAGVPYHAAEGYLARLVRQGVSVAICEQIGDPAKSKGPVERKVTRVVTPGTLTDEALLEDRRENLLVAIAESARAGYGLAQLELSSGRFSVLEVSGREALASELERLRPAEVLVDESSSLPEALRLERGLTRRPAWHFEADNGARMLCEQFGTRDLGGFGCAGMTLAIGAAGCLLQYVRDTQFAALPHIRGLSTEQRDEALIIDAATRRNLELTESLSGEHQHTLAGVIDHTATAMGSRLLRRWINRPLRDRHAVARRHGAVAALLAAPGRADLAELLAGIGDLERILARVALGSARPRDLAVLRDSLTLLPALGEHLGTIDDPLLAELADRIATHPETQDLLARAVIPQPPLLIRDGGVIAAGYDAELDRLRGLSENADRFLVELEQRERARTGIATLKVGYNRVHGYYIEVGRSHGDAVPVEYVRRQTLKAAERYITPELKGFEDEILSSRERALAREKALYEALLTTLAERLAPLQTSATGIATLDVLTNLAERAERLGWARPTLDDTPGIEIIDGRHPVVEQVIDQPFVANSLSLDAERRMLVITGPNMGGKSTYMRQCALIVLLAYAGSFVPARSARLGPVDRVFSRIGASDDLAGGRSTFMVEMEETANILHNATAESLVLMDEIGRGTSTFDGLSLAWSCGVELATGIGAYTLFATHYFELTTLPEEHPGIANVHLDAVEHGDTVVFMHALREGPANQSYGLAVAALAGVPQPVIARARARLQELERNARAHAEREAVQLSLFAAEPAEPTPEPEPATPDPLHEALEALDPDALSPREALDALYRLRALRQAD</sequence>
<feature type="region of interest" description="Disordered" evidence="11">
    <location>
        <begin position="819"/>
        <end position="846"/>
    </location>
</feature>
<dbReference type="InterPro" id="IPR016151">
    <property type="entry name" value="DNA_mismatch_repair_MutS_N"/>
</dbReference>
<proteinExistence type="inferred from homology"/>
<evidence type="ECO:0000313" key="14">
    <source>
        <dbReference type="Proteomes" id="UP000740754"/>
    </source>
</evidence>
<dbReference type="EMBL" id="JAAXKX010000003">
    <property type="protein sequence ID" value="NKN32349.1"/>
    <property type="molecule type" value="Genomic_DNA"/>
</dbReference>
<dbReference type="InterPro" id="IPR007861">
    <property type="entry name" value="DNA_mismatch_repair_MutS_clamp"/>
</dbReference>
<feature type="binding site" evidence="9">
    <location>
        <begin position="615"/>
        <end position="622"/>
    </location>
    <ligand>
        <name>ATP</name>
        <dbReference type="ChEBI" id="CHEBI:30616"/>
    </ligand>
</feature>
<feature type="domain" description="DNA mismatch repair proteins mutS family" evidence="12">
    <location>
        <begin position="689"/>
        <end position="705"/>
    </location>
</feature>
<dbReference type="InterPro" id="IPR045076">
    <property type="entry name" value="MutS"/>
</dbReference>
<dbReference type="Pfam" id="PF05190">
    <property type="entry name" value="MutS_IV"/>
    <property type="match status" value="1"/>
</dbReference>
<gene>
    <name evidence="9 13" type="primary">mutS</name>
    <name evidence="13" type="ORF">HF203_03840</name>
</gene>
<keyword evidence="14" id="KW-1185">Reference proteome</keyword>
<keyword evidence="7 9" id="KW-0234">DNA repair</keyword>
<dbReference type="SMART" id="SM00533">
    <property type="entry name" value="MUTSd"/>
    <property type="match status" value="1"/>
</dbReference>
<dbReference type="Pfam" id="PF01624">
    <property type="entry name" value="MutS_I"/>
    <property type="match status" value="1"/>
</dbReference>
<keyword evidence="4 9" id="KW-0227">DNA damage</keyword>
<dbReference type="SUPFAM" id="SSF48334">
    <property type="entry name" value="DNA repair protein MutS, domain III"/>
    <property type="match status" value="1"/>
</dbReference>
<evidence type="ECO:0000256" key="4">
    <source>
        <dbReference type="ARBA" id="ARBA00022763"/>
    </source>
</evidence>
<dbReference type="CDD" id="cd03284">
    <property type="entry name" value="ABC_MutS1"/>
    <property type="match status" value="1"/>
</dbReference>
<evidence type="ECO:0000256" key="1">
    <source>
        <dbReference type="ARBA" id="ARBA00006271"/>
    </source>
</evidence>
<evidence type="ECO:0000256" key="8">
    <source>
        <dbReference type="ARBA" id="ARBA00024647"/>
    </source>
</evidence>